<proteinExistence type="predicted"/>
<protein>
    <submittedName>
        <fullName evidence="3">FHA domain-containing protein</fullName>
    </submittedName>
</protein>
<evidence type="ECO:0000256" key="1">
    <source>
        <dbReference type="ARBA" id="ARBA00022553"/>
    </source>
</evidence>
<feature type="domain" description="FHA" evidence="2">
    <location>
        <begin position="135"/>
        <end position="184"/>
    </location>
</feature>
<gene>
    <name evidence="3" type="ORF">IAD17_06040</name>
</gene>
<comment type="caution">
    <text evidence="3">The sequence shown here is derived from an EMBL/GenBank/DDBJ whole genome shotgun (WGS) entry which is preliminary data.</text>
</comment>
<evidence type="ECO:0000313" key="3">
    <source>
        <dbReference type="EMBL" id="HIU24465.1"/>
    </source>
</evidence>
<evidence type="ECO:0000259" key="2">
    <source>
        <dbReference type="PROSITE" id="PS50006"/>
    </source>
</evidence>
<dbReference type="AlphaFoldDB" id="A0A9D1I054"/>
<keyword evidence="1" id="KW-0597">Phosphoprotein</keyword>
<organism evidence="3 4">
    <name type="scientific">Candidatus Coprovicinus avistercoris</name>
    <dbReference type="NCBI Taxonomy" id="2840754"/>
    <lineage>
        <taxon>Bacteria</taxon>
        <taxon>Bacillati</taxon>
        <taxon>Actinomycetota</taxon>
        <taxon>Coriobacteriia</taxon>
        <taxon>Coriobacteriales</taxon>
        <taxon>Coriobacteriaceae</taxon>
        <taxon>Coriobacteriaceae incertae sedis</taxon>
        <taxon>Candidatus Coprovicinus</taxon>
    </lineage>
</organism>
<dbReference type="Proteomes" id="UP000824078">
    <property type="component" value="Unassembled WGS sequence"/>
</dbReference>
<sequence length="208" mass="22752">MLTDEMYTSQTYAASYEAGSQSTNTKVCPRCGAILFKDMQVCYGCLYDFDTTQNKSFLATSGQIGTQDHTFEKNKAIQTGDRARQEIVEKSIDCSLSESADDTIDLSEVHRVGNTEVRVISAAMEVRCGVPDEGITIGRENDNDVILHDRTVSRHHLRIIPDKSGIMALNQGATNPASYKGVPILDSMHVASGDSIDICGIQLKVIIK</sequence>
<dbReference type="Gene3D" id="2.60.200.20">
    <property type="match status" value="1"/>
</dbReference>
<accession>A0A9D1I054</accession>
<dbReference type="SUPFAM" id="SSF49879">
    <property type="entry name" value="SMAD/FHA domain"/>
    <property type="match status" value="1"/>
</dbReference>
<reference evidence="3" key="1">
    <citation type="submission" date="2020-10" db="EMBL/GenBank/DDBJ databases">
        <authorList>
            <person name="Gilroy R."/>
        </authorList>
    </citation>
    <scope>NUCLEOTIDE SEQUENCE</scope>
    <source>
        <strain evidence="3">ChiHjej12B11-29160</strain>
    </source>
</reference>
<dbReference type="PROSITE" id="PS50006">
    <property type="entry name" value="FHA_DOMAIN"/>
    <property type="match status" value="1"/>
</dbReference>
<dbReference type="Pfam" id="PF00498">
    <property type="entry name" value="FHA"/>
    <property type="match status" value="1"/>
</dbReference>
<name>A0A9D1I054_9ACTN</name>
<dbReference type="EMBL" id="DVMQ01000017">
    <property type="protein sequence ID" value="HIU24465.1"/>
    <property type="molecule type" value="Genomic_DNA"/>
</dbReference>
<dbReference type="InterPro" id="IPR008984">
    <property type="entry name" value="SMAD_FHA_dom_sf"/>
</dbReference>
<dbReference type="InterPro" id="IPR000253">
    <property type="entry name" value="FHA_dom"/>
</dbReference>
<reference evidence="3" key="2">
    <citation type="journal article" date="2021" name="PeerJ">
        <title>Extensive microbial diversity within the chicken gut microbiome revealed by metagenomics and culture.</title>
        <authorList>
            <person name="Gilroy R."/>
            <person name="Ravi A."/>
            <person name="Getino M."/>
            <person name="Pursley I."/>
            <person name="Horton D.L."/>
            <person name="Alikhan N.F."/>
            <person name="Baker D."/>
            <person name="Gharbi K."/>
            <person name="Hall N."/>
            <person name="Watson M."/>
            <person name="Adriaenssens E.M."/>
            <person name="Foster-Nyarko E."/>
            <person name="Jarju S."/>
            <person name="Secka A."/>
            <person name="Antonio M."/>
            <person name="Oren A."/>
            <person name="Chaudhuri R.R."/>
            <person name="La Ragione R."/>
            <person name="Hildebrand F."/>
            <person name="Pallen M.J."/>
        </authorList>
    </citation>
    <scope>NUCLEOTIDE SEQUENCE</scope>
    <source>
        <strain evidence="3">ChiHjej12B11-29160</strain>
    </source>
</reference>
<dbReference type="CDD" id="cd00060">
    <property type="entry name" value="FHA"/>
    <property type="match status" value="1"/>
</dbReference>
<evidence type="ECO:0000313" key="4">
    <source>
        <dbReference type="Proteomes" id="UP000824078"/>
    </source>
</evidence>